<dbReference type="Proteomes" id="UP000626109">
    <property type="component" value="Unassembled WGS sequence"/>
</dbReference>
<dbReference type="EMBL" id="CAJNNV010000398">
    <property type="protein sequence ID" value="CAE8582462.1"/>
    <property type="molecule type" value="Genomic_DNA"/>
</dbReference>
<dbReference type="EMBL" id="CAJNNW010031805">
    <property type="protein sequence ID" value="CAE8709146.1"/>
    <property type="molecule type" value="Genomic_DNA"/>
</dbReference>
<feature type="region of interest" description="Disordered" evidence="1">
    <location>
        <begin position="177"/>
        <end position="246"/>
    </location>
</feature>
<protein>
    <submittedName>
        <fullName evidence="3">Uncharacterized protein</fullName>
    </submittedName>
</protein>
<evidence type="ECO:0000313" key="3">
    <source>
        <dbReference type="EMBL" id="CAE8582572.1"/>
    </source>
</evidence>
<comment type="caution">
    <text evidence="3">The sequence shown here is derived from an EMBL/GenBank/DDBJ whole genome shotgun (WGS) entry which is preliminary data.</text>
</comment>
<feature type="compositionally biased region" description="Polar residues" evidence="1">
    <location>
        <begin position="200"/>
        <end position="210"/>
    </location>
</feature>
<dbReference type="EMBL" id="CAJNNV010000495">
    <property type="protein sequence ID" value="CAE8582801.1"/>
    <property type="molecule type" value="Genomic_DNA"/>
</dbReference>
<evidence type="ECO:0000313" key="4">
    <source>
        <dbReference type="EMBL" id="CAE8582801.1"/>
    </source>
</evidence>
<name>A0A813DAC7_POLGL</name>
<evidence type="ECO:0000313" key="6">
    <source>
        <dbReference type="Proteomes" id="UP000654075"/>
    </source>
</evidence>
<proteinExistence type="predicted"/>
<gene>
    <name evidence="2" type="ORF">PGLA1383_LOCUS1459</name>
    <name evidence="3" type="ORF">PGLA1383_LOCUS1569</name>
    <name evidence="4" type="ORF">PGLA1383_LOCUS1791</name>
    <name evidence="5" type="ORF">PGLA2088_LOCUS35299</name>
</gene>
<evidence type="ECO:0000256" key="1">
    <source>
        <dbReference type="SAM" id="MobiDB-lite"/>
    </source>
</evidence>
<dbReference type="EMBL" id="CAJNNV010000422">
    <property type="protein sequence ID" value="CAE8582572.1"/>
    <property type="molecule type" value="Genomic_DNA"/>
</dbReference>
<reference evidence="3" key="1">
    <citation type="submission" date="2021-02" db="EMBL/GenBank/DDBJ databases">
        <authorList>
            <person name="Dougan E. K."/>
            <person name="Rhodes N."/>
            <person name="Thang M."/>
            <person name="Chan C."/>
        </authorList>
    </citation>
    <scope>NUCLEOTIDE SEQUENCE</scope>
</reference>
<keyword evidence="6" id="KW-1185">Reference proteome</keyword>
<feature type="compositionally biased region" description="Low complexity" evidence="1">
    <location>
        <begin position="177"/>
        <end position="199"/>
    </location>
</feature>
<evidence type="ECO:0000313" key="5">
    <source>
        <dbReference type="EMBL" id="CAE8709146.1"/>
    </source>
</evidence>
<sequence>MLPQVCTPTARGLLQVCTPSARGLLKVCTPSAKAKKLEFSTDDEDDKDCLEWTMSPVSRKLIEGSARFWVSLPRVQSGCPVGRLHSMHIDREVEIEPMKSKKEAPLTGAKSALSLHIRECDLRQFGGDLTSLKRCDLGRREKSPPLPVAATTQREMLRLMRSTLTFAEKGSCIASTASTASTASRSTSSSSSRSRISSRPVTSLGSSSLPVTFMGGHRPIPHGGSNLPQLRGLPPASAGLRKSASSPEIIALAA</sequence>
<organism evidence="3 6">
    <name type="scientific">Polarella glacialis</name>
    <name type="common">Dinoflagellate</name>
    <dbReference type="NCBI Taxonomy" id="89957"/>
    <lineage>
        <taxon>Eukaryota</taxon>
        <taxon>Sar</taxon>
        <taxon>Alveolata</taxon>
        <taxon>Dinophyceae</taxon>
        <taxon>Suessiales</taxon>
        <taxon>Suessiaceae</taxon>
        <taxon>Polarella</taxon>
    </lineage>
</organism>
<dbReference type="AlphaFoldDB" id="A0A813DAC7"/>
<dbReference type="Proteomes" id="UP000654075">
    <property type="component" value="Unassembled WGS sequence"/>
</dbReference>
<evidence type="ECO:0000313" key="2">
    <source>
        <dbReference type="EMBL" id="CAE8582462.1"/>
    </source>
</evidence>
<accession>A0A813DAC7</accession>